<sequence length="305" mass="34644">MIGILTFAYGAPAASMDDLEAYYMHIHKKKAQSAEKIEQMKDQFRQIAVGDTLGSITKRQIKALETTLQCYFQEPVKGYAAYKHTSPFVEDVVEQMINDGVTKMITIPIKPLYSKSGYVYYQVLVRQALNIERWHDHPSLVNVLSNRVRTAWDWLPRDMKDDATVIFTSHSLPGRPETHHAFENQFTELAGLIANQANTPQWRISYRSGGTSQSEMWLGPDIKEVIEQEAQRGCKGIIICELLSLTSNVEAAFDVGYDIQPICHEKGMEFFKTAMVDDSFDFIIALTKIIQDKVAESDFLEHPTP</sequence>
<dbReference type="Proteomes" id="UP001059773">
    <property type="component" value="Chromosome"/>
</dbReference>
<dbReference type="EMBL" id="CP101914">
    <property type="protein sequence ID" value="UUI01076.1"/>
    <property type="molecule type" value="Genomic_DNA"/>
</dbReference>
<protein>
    <submittedName>
        <fullName evidence="2">Ferrochelatase</fullName>
        <ecNumber evidence="2">4.99.1.1</ecNumber>
    </submittedName>
</protein>
<keyword evidence="2" id="KW-0456">Lyase</keyword>
<evidence type="ECO:0000313" key="2">
    <source>
        <dbReference type="EMBL" id="UUI01076.1"/>
    </source>
</evidence>
<comment type="similarity">
    <text evidence="1">Belongs to the ferrochelatase family.</text>
</comment>
<dbReference type="RefSeq" id="WP_256706498.1">
    <property type="nucleotide sequence ID" value="NZ_CP101914.1"/>
</dbReference>
<name>A0ABY5JPR6_9BACI</name>
<organism evidence="2 3">
    <name type="scientific">Oceanobacillus jeddahense</name>
    <dbReference type="NCBI Taxonomy" id="1462527"/>
    <lineage>
        <taxon>Bacteria</taxon>
        <taxon>Bacillati</taxon>
        <taxon>Bacillota</taxon>
        <taxon>Bacilli</taxon>
        <taxon>Bacillales</taxon>
        <taxon>Bacillaceae</taxon>
        <taxon>Oceanobacillus</taxon>
    </lineage>
</organism>
<dbReference type="InterPro" id="IPR001015">
    <property type="entry name" value="Ferrochelatase"/>
</dbReference>
<reference evidence="2" key="1">
    <citation type="submission" date="2022-07" db="EMBL/GenBank/DDBJ databases">
        <title>FELIX.</title>
        <authorList>
            <person name="Wan K.H."/>
            <person name="Park S."/>
            <person name="Lawrence Q."/>
            <person name="Eichenberger J.P."/>
            <person name="Booth B.W."/>
            <person name="Piaggio A.J."/>
            <person name="Chandler J.C."/>
            <person name="Franklin A.B."/>
            <person name="Celniker S.E."/>
        </authorList>
    </citation>
    <scope>NUCLEOTIDE SEQUENCE</scope>
    <source>
        <strain evidence="2">QA-1986 374</strain>
    </source>
</reference>
<evidence type="ECO:0000256" key="1">
    <source>
        <dbReference type="RuleBase" id="RU004185"/>
    </source>
</evidence>
<dbReference type="PANTHER" id="PTHR11108">
    <property type="entry name" value="FERROCHELATASE"/>
    <property type="match status" value="1"/>
</dbReference>
<dbReference type="SUPFAM" id="SSF53800">
    <property type="entry name" value="Chelatase"/>
    <property type="match status" value="1"/>
</dbReference>
<dbReference type="GO" id="GO:0016829">
    <property type="term" value="F:lyase activity"/>
    <property type="evidence" value="ECO:0007669"/>
    <property type="project" value="UniProtKB-KW"/>
</dbReference>
<dbReference type="PANTHER" id="PTHR11108:SF1">
    <property type="entry name" value="FERROCHELATASE, MITOCHONDRIAL"/>
    <property type="match status" value="1"/>
</dbReference>
<gene>
    <name evidence="2" type="ORF">NP439_13470</name>
</gene>
<dbReference type="EC" id="4.99.1.1" evidence="2"/>
<proteinExistence type="inferred from homology"/>
<keyword evidence="3" id="KW-1185">Reference proteome</keyword>
<dbReference type="Gene3D" id="3.40.50.1400">
    <property type="match status" value="2"/>
</dbReference>
<accession>A0ABY5JPR6</accession>
<dbReference type="Pfam" id="PF00762">
    <property type="entry name" value="Ferrochelatase"/>
    <property type="match status" value="1"/>
</dbReference>
<evidence type="ECO:0000313" key="3">
    <source>
        <dbReference type="Proteomes" id="UP001059773"/>
    </source>
</evidence>